<sequence length="209" mass="23774">MKKSTYLLSIILLFFFGLIACQQHANTAQNAAATTAPVPDIETTIKLLCEQFSKSSKDTGIEWNYSDALLCFREYDTVLDQYCFLHDSVRMNRENLPGQLNTTTSRSRRLMPKFRLITRSEAFLGTNMVCWLANHSQLKEDTTDVVTELRMGIYTEAFFKSADSLCKKVSEKEQKEKIGRVTVFVVPYTKSGNKRVDPPVVYDFGGLQP</sequence>
<keyword evidence="1" id="KW-0732">Signal</keyword>
<reference evidence="3" key="1">
    <citation type="submission" date="2016-10" db="EMBL/GenBank/DDBJ databases">
        <authorList>
            <person name="Varghese N."/>
            <person name="Submissions S."/>
        </authorList>
    </citation>
    <scope>NUCLEOTIDE SEQUENCE [LARGE SCALE GENOMIC DNA]</scope>
    <source>
        <strain evidence="3">DSM 527</strain>
    </source>
</reference>
<feature type="chain" id="PRO_5011608904" description="Lipoprotein" evidence="1">
    <location>
        <begin position="26"/>
        <end position="209"/>
    </location>
</feature>
<feature type="signal peptide" evidence="1">
    <location>
        <begin position="1"/>
        <end position="25"/>
    </location>
</feature>
<protein>
    <recommendedName>
        <fullName evidence="4">Lipoprotein</fullName>
    </recommendedName>
</protein>
<gene>
    <name evidence="2" type="ORF">SAMN04488121_101490</name>
</gene>
<proteinExistence type="predicted"/>
<dbReference type="RefSeq" id="WP_089828636.1">
    <property type="nucleotide sequence ID" value="NZ_FNBN01000001.1"/>
</dbReference>
<dbReference type="PROSITE" id="PS51257">
    <property type="entry name" value="PROKAR_LIPOPROTEIN"/>
    <property type="match status" value="1"/>
</dbReference>
<accession>A0A1G7HJ41</accession>
<evidence type="ECO:0008006" key="4">
    <source>
        <dbReference type="Google" id="ProtNLM"/>
    </source>
</evidence>
<evidence type="ECO:0000313" key="2">
    <source>
        <dbReference type="EMBL" id="SDF00398.1"/>
    </source>
</evidence>
<evidence type="ECO:0000256" key="1">
    <source>
        <dbReference type="SAM" id="SignalP"/>
    </source>
</evidence>
<dbReference type="Proteomes" id="UP000199045">
    <property type="component" value="Unassembled WGS sequence"/>
</dbReference>
<dbReference type="AlphaFoldDB" id="A0A1G7HJ41"/>
<organism evidence="2 3">
    <name type="scientific">Chitinophaga filiformis</name>
    <name type="common">Myxococcus filiformis</name>
    <name type="synonym">Flexibacter filiformis</name>
    <dbReference type="NCBI Taxonomy" id="104663"/>
    <lineage>
        <taxon>Bacteria</taxon>
        <taxon>Pseudomonadati</taxon>
        <taxon>Bacteroidota</taxon>
        <taxon>Chitinophagia</taxon>
        <taxon>Chitinophagales</taxon>
        <taxon>Chitinophagaceae</taxon>
        <taxon>Chitinophaga</taxon>
    </lineage>
</organism>
<dbReference type="STRING" id="104663.SAMN04488121_101490"/>
<name>A0A1G7HJ41_CHIFI</name>
<dbReference type="EMBL" id="FNBN01000001">
    <property type="protein sequence ID" value="SDF00398.1"/>
    <property type="molecule type" value="Genomic_DNA"/>
</dbReference>
<evidence type="ECO:0000313" key="3">
    <source>
        <dbReference type="Proteomes" id="UP000199045"/>
    </source>
</evidence>